<name>A0A7C3MFI8_ARCFL</name>
<feature type="transmembrane region" description="Helical" evidence="8">
    <location>
        <begin position="248"/>
        <end position="271"/>
    </location>
</feature>
<evidence type="ECO:0000256" key="7">
    <source>
        <dbReference type="ARBA" id="ARBA00023136"/>
    </source>
</evidence>
<comment type="caution">
    <text evidence="9">The sequence shown here is derived from an EMBL/GenBank/DDBJ whole genome shotgun (WGS) entry which is preliminary data.</text>
</comment>
<keyword evidence="6 8" id="KW-1133">Transmembrane helix</keyword>
<feature type="transmembrane region" description="Helical" evidence="8">
    <location>
        <begin position="124"/>
        <end position="144"/>
    </location>
</feature>
<feature type="transmembrane region" description="Helical" evidence="8">
    <location>
        <begin position="156"/>
        <end position="177"/>
    </location>
</feature>
<dbReference type="AlphaFoldDB" id="A0A7C3MFI8"/>
<feature type="transmembrane region" description="Helical" evidence="8">
    <location>
        <begin position="87"/>
        <end position="112"/>
    </location>
</feature>
<evidence type="ECO:0000256" key="6">
    <source>
        <dbReference type="ARBA" id="ARBA00022989"/>
    </source>
</evidence>
<feature type="transmembrane region" description="Helical" evidence="8">
    <location>
        <begin position="312"/>
        <end position="333"/>
    </location>
</feature>
<accession>A0A7C3MFI8</accession>
<comment type="subcellular location">
    <subcellularLocation>
        <location evidence="1">Cell membrane</location>
        <topology evidence="1">Multi-pass membrane protein</topology>
    </subcellularLocation>
</comment>
<proteinExistence type="inferred from homology"/>
<dbReference type="GO" id="GO:0022857">
    <property type="term" value="F:transmembrane transporter activity"/>
    <property type="evidence" value="ECO:0007669"/>
    <property type="project" value="InterPro"/>
</dbReference>
<feature type="transmembrane region" description="Helical" evidence="8">
    <location>
        <begin position="12"/>
        <end position="35"/>
    </location>
</feature>
<keyword evidence="5 8" id="KW-0812">Transmembrane</keyword>
<dbReference type="Pfam" id="PF01032">
    <property type="entry name" value="FecCD"/>
    <property type="match status" value="1"/>
</dbReference>
<evidence type="ECO:0000256" key="5">
    <source>
        <dbReference type="ARBA" id="ARBA00022692"/>
    </source>
</evidence>
<dbReference type="GO" id="GO:0005886">
    <property type="term" value="C:plasma membrane"/>
    <property type="evidence" value="ECO:0007669"/>
    <property type="project" value="UniProtKB-SubCell"/>
</dbReference>
<dbReference type="PANTHER" id="PTHR30472:SF25">
    <property type="entry name" value="ABC TRANSPORTER PERMEASE PROTEIN MJ0876-RELATED"/>
    <property type="match status" value="1"/>
</dbReference>
<organism evidence="9">
    <name type="scientific">Archaeoglobus fulgidus</name>
    <dbReference type="NCBI Taxonomy" id="2234"/>
    <lineage>
        <taxon>Archaea</taxon>
        <taxon>Methanobacteriati</taxon>
        <taxon>Methanobacteriota</taxon>
        <taxon>Archaeoglobi</taxon>
        <taxon>Archaeoglobales</taxon>
        <taxon>Archaeoglobaceae</taxon>
        <taxon>Archaeoglobus</taxon>
    </lineage>
</organism>
<sequence length="338" mass="36576">MMEYSRKIKITEIVLITALIFSFIASICVGSYNLTVREVVSSLLNGSPIIWDIRLPRIVTSILVGASLGVSGAVMQCILRNPLASPFTLGVSQGAAFGAAFAIIFLGAGLMHRTGESVTILNPYLVPFFAFLGSLISVFVILTLSKLKNLSPEAMILAGVAMASLFQAATMLMQYFADDVMVASVVFWTFGDMGRTNWNEIYIILTAFAVCITYFIFRRMDYNALTLSDETAMSLGVNPQKVRLESMLLSSFLTAICVSFTGIVGFVGLVAPHSIRISVGGDHRYLIPFSAIFGAILLLVADTFGRTALSPVLIPVGIVTAFVGAPMFIYLLLKGSWR</sequence>
<keyword evidence="3" id="KW-0813">Transport</keyword>
<dbReference type="InterPro" id="IPR000522">
    <property type="entry name" value="ABC_transptr_permease_BtuC"/>
</dbReference>
<dbReference type="Gene3D" id="1.10.3470.10">
    <property type="entry name" value="ABC transporter involved in vitamin B12 uptake, BtuC"/>
    <property type="match status" value="1"/>
</dbReference>
<dbReference type="GO" id="GO:0033214">
    <property type="term" value="P:siderophore-iron import into cell"/>
    <property type="evidence" value="ECO:0007669"/>
    <property type="project" value="TreeGrafter"/>
</dbReference>
<dbReference type="CDD" id="cd06550">
    <property type="entry name" value="TM_ABC_iron-siderophores_like"/>
    <property type="match status" value="1"/>
</dbReference>
<gene>
    <name evidence="9" type="ORF">ENW66_05225</name>
</gene>
<dbReference type="EMBL" id="DTLB01000031">
    <property type="protein sequence ID" value="HFW32336.1"/>
    <property type="molecule type" value="Genomic_DNA"/>
</dbReference>
<evidence type="ECO:0000256" key="8">
    <source>
        <dbReference type="SAM" id="Phobius"/>
    </source>
</evidence>
<dbReference type="FunFam" id="1.10.3470.10:FF:000001">
    <property type="entry name" value="Vitamin B12 ABC transporter permease BtuC"/>
    <property type="match status" value="1"/>
</dbReference>
<feature type="transmembrane region" description="Helical" evidence="8">
    <location>
        <begin position="197"/>
        <end position="217"/>
    </location>
</feature>
<keyword evidence="4" id="KW-1003">Cell membrane</keyword>
<comment type="similarity">
    <text evidence="2">Belongs to the binding-protein-dependent transport system permease family. FecCD subfamily.</text>
</comment>
<feature type="transmembrane region" description="Helical" evidence="8">
    <location>
        <begin position="283"/>
        <end position="300"/>
    </location>
</feature>
<dbReference type="PANTHER" id="PTHR30472">
    <property type="entry name" value="FERRIC ENTEROBACTIN TRANSPORT SYSTEM PERMEASE PROTEIN"/>
    <property type="match status" value="1"/>
</dbReference>
<evidence type="ECO:0000256" key="1">
    <source>
        <dbReference type="ARBA" id="ARBA00004651"/>
    </source>
</evidence>
<dbReference type="SUPFAM" id="SSF81345">
    <property type="entry name" value="ABC transporter involved in vitamin B12 uptake, BtuC"/>
    <property type="match status" value="1"/>
</dbReference>
<evidence type="ECO:0000256" key="4">
    <source>
        <dbReference type="ARBA" id="ARBA00022475"/>
    </source>
</evidence>
<dbReference type="InterPro" id="IPR037294">
    <property type="entry name" value="ABC_BtuC-like"/>
</dbReference>
<protein>
    <submittedName>
        <fullName evidence="9">Iron ABC transporter permease</fullName>
    </submittedName>
</protein>
<reference evidence="9" key="1">
    <citation type="journal article" date="2020" name="mSystems">
        <title>Genome- and Community-Level Interaction Insights into Carbon Utilization and Element Cycling Functions of Hydrothermarchaeota in Hydrothermal Sediment.</title>
        <authorList>
            <person name="Zhou Z."/>
            <person name="Liu Y."/>
            <person name="Xu W."/>
            <person name="Pan J."/>
            <person name="Luo Z.H."/>
            <person name="Li M."/>
        </authorList>
    </citation>
    <scope>NUCLEOTIDE SEQUENCE [LARGE SCALE GENOMIC DNA]</scope>
    <source>
        <strain evidence="9">SpSt-87</strain>
    </source>
</reference>
<feature type="transmembrane region" description="Helical" evidence="8">
    <location>
        <begin position="55"/>
        <end position="75"/>
    </location>
</feature>
<evidence type="ECO:0000256" key="2">
    <source>
        <dbReference type="ARBA" id="ARBA00007935"/>
    </source>
</evidence>
<evidence type="ECO:0000256" key="3">
    <source>
        <dbReference type="ARBA" id="ARBA00022448"/>
    </source>
</evidence>
<keyword evidence="7 8" id="KW-0472">Membrane</keyword>
<evidence type="ECO:0000313" key="9">
    <source>
        <dbReference type="EMBL" id="HFW32336.1"/>
    </source>
</evidence>